<comment type="caution">
    <text evidence="9">The sequence shown here is derived from an EMBL/GenBank/DDBJ whole genome shotgun (WGS) entry which is preliminary data.</text>
</comment>
<dbReference type="CDD" id="cd01639">
    <property type="entry name" value="IMPase"/>
    <property type="match status" value="1"/>
</dbReference>
<evidence type="ECO:0000256" key="6">
    <source>
        <dbReference type="ARBA" id="ARBA00022842"/>
    </source>
</evidence>
<evidence type="ECO:0000313" key="9">
    <source>
        <dbReference type="EMBL" id="MEZ0163758.1"/>
    </source>
</evidence>
<feature type="compositionally biased region" description="Polar residues" evidence="8">
    <location>
        <begin position="13"/>
        <end position="25"/>
    </location>
</feature>
<name>A0ABV4GZ90_9ACTN</name>
<dbReference type="PROSITE" id="PS00630">
    <property type="entry name" value="IMP_2"/>
    <property type="match status" value="1"/>
</dbReference>
<dbReference type="PANTHER" id="PTHR20854">
    <property type="entry name" value="INOSITOL MONOPHOSPHATASE"/>
    <property type="match status" value="1"/>
</dbReference>
<evidence type="ECO:0000256" key="4">
    <source>
        <dbReference type="ARBA" id="ARBA00022723"/>
    </source>
</evidence>
<keyword evidence="6 7" id="KW-0460">Magnesium</keyword>
<proteinExistence type="inferred from homology"/>
<protein>
    <recommendedName>
        <fullName evidence="7">Inositol-1-monophosphatase</fullName>
        <ecNumber evidence="7">3.1.3.25</ecNumber>
    </recommendedName>
</protein>
<dbReference type="PROSITE" id="PS00629">
    <property type="entry name" value="IMP_1"/>
    <property type="match status" value="1"/>
</dbReference>
<dbReference type="InterPro" id="IPR020583">
    <property type="entry name" value="Inositol_monoP_metal-BS"/>
</dbReference>
<dbReference type="InterPro" id="IPR000760">
    <property type="entry name" value="Inositol_monophosphatase-like"/>
</dbReference>
<dbReference type="PRINTS" id="PR00377">
    <property type="entry name" value="IMPHPHTASES"/>
</dbReference>
<dbReference type="InterPro" id="IPR020550">
    <property type="entry name" value="Inositol_monophosphatase_CS"/>
</dbReference>
<comment type="catalytic activity">
    <reaction evidence="1 7">
        <text>a myo-inositol phosphate + H2O = myo-inositol + phosphate</text>
        <dbReference type="Rhea" id="RHEA:24056"/>
        <dbReference type="ChEBI" id="CHEBI:15377"/>
        <dbReference type="ChEBI" id="CHEBI:17268"/>
        <dbReference type="ChEBI" id="CHEBI:43474"/>
        <dbReference type="ChEBI" id="CHEBI:84139"/>
        <dbReference type="EC" id="3.1.3.25"/>
    </reaction>
</comment>
<comment type="cofactor">
    <cofactor evidence="2 7">
        <name>Mg(2+)</name>
        <dbReference type="ChEBI" id="CHEBI:18420"/>
    </cofactor>
</comment>
<dbReference type="EMBL" id="JBGFTU010000003">
    <property type="protein sequence ID" value="MEZ0163758.1"/>
    <property type="molecule type" value="Genomic_DNA"/>
</dbReference>
<reference evidence="9 10" key="1">
    <citation type="submission" date="2024-07" db="EMBL/GenBank/DDBJ databases">
        <authorList>
            <person name="Thanompreechachai J."/>
            <person name="Duangmal K."/>
        </authorList>
    </citation>
    <scope>NUCLEOTIDE SEQUENCE [LARGE SCALE GENOMIC DNA]</scope>
    <source>
        <strain evidence="9 10">LSe6-4</strain>
    </source>
</reference>
<evidence type="ECO:0000256" key="7">
    <source>
        <dbReference type="RuleBase" id="RU364068"/>
    </source>
</evidence>
<dbReference type="Pfam" id="PF00459">
    <property type="entry name" value="Inositol_P"/>
    <property type="match status" value="1"/>
</dbReference>
<evidence type="ECO:0000313" key="10">
    <source>
        <dbReference type="Proteomes" id="UP001565927"/>
    </source>
</evidence>
<keyword evidence="4 7" id="KW-0479">Metal-binding</keyword>
<evidence type="ECO:0000256" key="8">
    <source>
        <dbReference type="SAM" id="MobiDB-lite"/>
    </source>
</evidence>
<evidence type="ECO:0000256" key="1">
    <source>
        <dbReference type="ARBA" id="ARBA00001033"/>
    </source>
</evidence>
<sequence length="296" mass="30076">MEHLDAVPGPTSAGPTSAGPTSAGPTPTELRRLAVEIATAAGELICAGRPDRVEVAATKSGPTDVVTAMDTASEQLLRQRLRSARPQDGVLGEEEGWTAGSSGLTWVLDPIDGTVNYLYGLRSYAVSVAVVAHDPAAAPDPATWTVLAAAVVDPSAAETWSAQAGGGATLTDARGTRPLHVAPGPALGQALVATGFGYDAARRAEQAAVLTRLLPRVRDLRRIGTASLDLCAVAAGRVDAYYELGLNPWDFAGGWLVAREAGAVVTDFAGGPAGSHGLLAAGPGLHPVLRDGLGLG</sequence>
<organism evidence="9 10">
    <name type="scientific">Kineococcus halophytocola</name>
    <dbReference type="NCBI Taxonomy" id="3234027"/>
    <lineage>
        <taxon>Bacteria</taxon>
        <taxon>Bacillati</taxon>
        <taxon>Actinomycetota</taxon>
        <taxon>Actinomycetes</taxon>
        <taxon>Kineosporiales</taxon>
        <taxon>Kineosporiaceae</taxon>
        <taxon>Kineococcus</taxon>
    </lineage>
</organism>
<accession>A0ABV4GZ90</accession>
<dbReference type="EC" id="3.1.3.25" evidence="7"/>
<dbReference type="Gene3D" id="3.30.540.10">
    <property type="entry name" value="Fructose-1,6-Bisphosphatase, subunit A, domain 1"/>
    <property type="match status" value="1"/>
</dbReference>
<feature type="region of interest" description="Disordered" evidence="8">
    <location>
        <begin position="1"/>
        <end position="27"/>
    </location>
</feature>
<dbReference type="GO" id="GO:0016787">
    <property type="term" value="F:hydrolase activity"/>
    <property type="evidence" value="ECO:0007669"/>
    <property type="project" value="UniProtKB-KW"/>
</dbReference>
<dbReference type="PANTHER" id="PTHR20854:SF4">
    <property type="entry name" value="INOSITOL-1-MONOPHOSPHATASE-RELATED"/>
    <property type="match status" value="1"/>
</dbReference>
<evidence type="ECO:0000256" key="2">
    <source>
        <dbReference type="ARBA" id="ARBA00001946"/>
    </source>
</evidence>
<evidence type="ECO:0000256" key="5">
    <source>
        <dbReference type="ARBA" id="ARBA00022801"/>
    </source>
</evidence>
<dbReference type="Gene3D" id="3.40.190.80">
    <property type="match status" value="1"/>
</dbReference>
<evidence type="ECO:0000256" key="3">
    <source>
        <dbReference type="ARBA" id="ARBA00009759"/>
    </source>
</evidence>
<comment type="similarity">
    <text evidence="3 7">Belongs to the inositol monophosphatase superfamily.</text>
</comment>
<dbReference type="SUPFAM" id="SSF56655">
    <property type="entry name" value="Carbohydrate phosphatase"/>
    <property type="match status" value="1"/>
</dbReference>
<keyword evidence="10" id="KW-1185">Reference proteome</keyword>
<gene>
    <name evidence="9" type="ORF">AB2L27_03130</name>
</gene>
<keyword evidence="5 7" id="KW-0378">Hydrolase</keyword>
<dbReference type="InterPro" id="IPR033942">
    <property type="entry name" value="IMPase"/>
</dbReference>
<dbReference type="Proteomes" id="UP001565927">
    <property type="component" value="Unassembled WGS sequence"/>
</dbReference>